<dbReference type="InterPro" id="IPR029033">
    <property type="entry name" value="His_PPase_superfam"/>
</dbReference>
<dbReference type="Gene3D" id="3.40.50.1240">
    <property type="entry name" value="Phosphoglycerate mutase-like"/>
    <property type="match status" value="1"/>
</dbReference>
<proteinExistence type="predicted"/>
<dbReference type="EMBL" id="DLUI01000059">
    <property type="protein sequence ID" value="DAB38867.1"/>
    <property type="molecule type" value="Genomic_DNA"/>
</dbReference>
<sequence>MHMKTLYLIRHAKSDRNDPSLSDYDRPLNKRGMNDAPLMGSILLKSGIHPDLILSSPALRAKTTAIAIAQALSYPTDSIRYDHALYASDVETILTLIRDVPVSVDTLFVFGHNPEFTECANLIMGGNIDNIPTCGVVAMRLKNDSWESIGENSAELRGFDFPKKHG</sequence>
<evidence type="ECO:0000256" key="1">
    <source>
        <dbReference type="PIRSR" id="PIRSR613078-2"/>
    </source>
</evidence>
<organism evidence="2 3">
    <name type="scientific">Sulfuricurvum kujiense</name>
    <dbReference type="NCBI Taxonomy" id="148813"/>
    <lineage>
        <taxon>Bacteria</taxon>
        <taxon>Pseudomonadati</taxon>
        <taxon>Campylobacterota</taxon>
        <taxon>Epsilonproteobacteria</taxon>
        <taxon>Campylobacterales</taxon>
        <taxon>Sulfurimonadaceae</taxon>
        <taxon>Sulfuricurvum</taxon>
    </lineage>
</organism>
<name>A0A2D3WJF8_9BACT</name>
<accession>A0A2D3WJF8</accession>
<dbReference type="PANTHER" id="PTHR47623:SF1">
    <property type="entry name" value="OS09G0287300 PROTEIN"/>
    <property type="match status" value="1"/>
</dbReference>
<dbReference type="SUPFAM" id="SSF53254">
    <property type="entry name" value="Phosphoglycerate mutase-like"/>
    <property type="match status" value="1"/>
</dbReference>
<dbReference type="CDD" id="cd07067">
    <property type="entry name" value="HP_PGM_like"/>
    <property type="match status" value="1"/>
</dbReference>
<feature type="binding site" evidence="1">
    <location>
        <begin position="10"/>
        <end position="17"/>
    </location>
    <ligand>
        <name>substrate</name>
    </ligand>
</feature>
<evidence type="ECO:0008006" key="4">
    <source>
        <dbReference type="Google" id="ProtNLM"/>
    </source>
</evidence>
<dbReference type="AlphaFoldDB" id="A0A2D3WJF8"/>
<protein>
    <recommendedName>
        <fullName evidence="4">Phosphohistidine phosphatase</fullName>
    </recommendedName>
</protein>
<reference evidence="2 3" key="1">
    <citation type="journal article" date="2017" name="Front. Microbiol.">
        <title>Comparative Genomic Analysis of the Class Epsilonproteobacteria and Proposed Reclassification to Epsilonbacteraeota (phyl. nov.).</title>
        <authorList>
            <person name="Waite D.W."/>
            <person name="Vanwonterghem I."/>
            <person name="Rinke C."/>
            <person name="Parks D.H."/>
            <person name="Zhang Y."/>
            <person name="Takai K."/>
            <person name="Sievert S.M."/>
            <person name="Simon J."/>
            <person name="Campbell B.J."/>
            <person name="Hanson T.E."/>
            <person name="Woyke T."/>
            <person name="Klotz M.G."/>
            <person name="Hugenholtz P."/>
        </authorList>
    </citation>
    <scope>NUCLEOTIDE SEQUENCE [LARGE SCALE GENOMIC DNA]</scope>
    <source>
        <strain evidence="2">UBA12443</strain>
    </source>
</reference>
<dbReference type="Proteomes" id="UP000228859">
    <property type="component" value="Unassembled WGS sequence"/>
</dbReference>
<feature type="binding site" evidence="1">
    <location>
        <position position="60"/>
    </location>
    <ligand>
        <name>substrate</name>
    </ligand>
</feature>
<evidence type="ECO:0000313" key="2">
    <source>
        <dbReference type="EMBL" id="DAB38867.1"/>
    </source>
</evidence>
<dbReference type="InterPro" id="IPR013078">
    <property type="entry name" value="His_Pase_superF_clade-1"/>
</dbReference>
<comment type="caution">
    <text evidence="2">The sequence shown here is derived from an EMBL/GenBank/DDBJ whole genome shotgun (WGS) entry which is preliminary data.</text>
</comment>
<evidence type="ECO:0000313" key="3">
    <source>
        <dbReference type="Proteomes" id="UP000228859"/>
    </source>
</evidence>
<dbReference type="PANTHER" id="PTHR47623">
    <property type="entry name" value="OS09G0287300 PROTEIN"/>
    <property type="match status" value="1"/>
</dbReference>
<gene>
    <name evidence="2" type="ORF">CFH83_03905</name>
</gene>
<dbReference type="Pfam" id="PF00300">
    <property type="entry name" value="His_Phos_1"/>
    <property type="match status" value="1"/>
</dbReference>